<evidence type="ECO:0000313" key="3">
    <source>
        <dbReference type="Proteomes" id="UP000709336"/>
    </source>
</evidence>
<evidence type="ECO:0000313" key="2">
    <source>
        <dbReference type="EMBL" id="NMH60657.1"/>
    </source>
</evidence>
<dbReference type="CDD" id="cd03441">
    <property type="entry name" value="R_hydratase_like"/>
    <property type="match status" value="1"/>
</dbReference>
<dbReference type="SUPFAM" id="SSF54637">
    <property type="entry name" value="Thioesterase/thiol ester dehydrase-isomerase"/>
    <property type="match status" value="1"/>
</dbReference>
<protein>
    <recommendedName>
        <fullName evidence="1">MaoC-like domain-containing protein</fullName>
    </recommendedName>
</protein>
<dbReference type="InterPro" id="IPR029069">
    <property type="entry name" value="HotDog_dom_sf"/>
</dbReference>
<reference evidence="2 3" key="1">
    <citation type="submission" date="2020-03" db="EMBL/GenBank/DDBJ databases">
        <title>Alteromonas ponticola sp. nov., isolated from seawater.</title>
        <authorList>
            <person name="Yoon J.-H."/>
            <person name="Kim Y.-O."/>
        </authorList>
    </citation>
    <scope>NUCLEOTIDE SEQUENCE [LARGE SCALE GENOMIC DNA]</scope>
    <source>
        <strain evidence="2 3">MYP5</strain>
    </source>
</reference>
<dbReference type="Pfam" id="PF01575">
    <property type="entry name" value="MaoC_dehydratas"/>
    <property type="match status" value="1"/>
</dbReference>
<dbReference type="InterPro" id="IPR002539">
    <property type="entry name" value="MaoC-like_dom"/>
</dbReference>
<organism evidence="2 3">
    <name type="scientific">Alteromonas ponticola</name>
    <dbReference type="NCBI Taxonomy" id="2720613"/>
    <lineage>
        <taxon>Bacteria</taxon>
        <taxon>Pseudomonadati</taxon>
        <taxon>Pseudomonadota</taxon>
        <taxon>Gammaproteobacteria</taxon>
        <taxon>Alteromonadales</taxon>
        <taxon>Alteromonadaceae</taxon>
        <taxon>Alteromonas/Salinimonas group</taxon>
        <taxon>Alteromonas</taxon>
    </lineage>
</organism>
<feature type="domain" description="MaoC-like" evidence="1">
    <location>
        <begin position="176"/>
        <end position="250"/>
    </location>
</feature>
<dbReference type="PANTHER" id="PTHR43841">
    <property type="entry name" value="3-HYDROXYACYL-THIOESTER DEHYDRATASE HTDX-RELATED"/>
    <property type="match status" value="1"/>
</dbReference>
<proteinExistence type="predicted"/>
<sequence length="297" mass="33405">MQLIRAALKKANQQQLHAWASESPSLKLPEIASTQVFSAAEFQARLTTFNRLHDWRETYLHPCFAQFLGLPQIINALAHRHSPFPLMGLVHVGNLIDVIELVRNEDLRIDCHLGAIRPHARGVSVDIRMQVFQRDILCMTASSQYLYRITSDDTTERVSPTLPSLSIPADEVTSERNLLPFDEDVGRKYARLSGDFNPIHLFKLSAKLFGFKTHIAHGMHVLALALSRLHNNDSLFAQPATITNQFNHPVALPCLATLLRAEDDTDSQKSVAFELHDPKAARRKQMVLAGKIVRKQG</sequence>
<gene>
    <name evidence="2" type="ORF">HCJ96_11535</name>
</gene>
<keyword evidence="3" id="KW-1185">Reference proteome</keyword>
<accession>A0ABX1R5A2</accession>
<dbReference type="Proteomes" id="UP000709336">
    <property type="component" value="Unassembled WGS sequence"/>
</dbReference>
<evidence type="ECO:0000259" key="1">
    <source>
        <dbReference type="Pfam" id="PF01575"/>
    </source>
</evidence>
<dbReference type="Gene3D" id="3.10.129.10">
    <property type="entry name" value="Hotdog Thioesterase"/>
    <property type="match status" value="1"/>
</dbReference>
<dbReference type="RefSeq" id="WP_169211222.1">
    <property type="nucleotide sequence ID" value="NZ_JAATNW010000006.1"/>
</dbReference>
<dbReference type="PANTHER" id="PTHR43841:SF3">
    <property type="entry name" value="(3R)-HYDROXYACYL-ACP DEHYDRATASE SUBUNIT HADB"/>
    <property type="match status" value="1"/>
</dbReference>
<dbReference type="EMBL" id="JAATNW010000006">
    <property type="protein sequence ID" value="NMH60657.1"/>
    <property type="molecule type" value="Genomic_DNA"/>
</dbReference>
<comment type="caution">
    <text evidence="2">The sequence shown here is derived from an EMBL/GenBank/DDBJ whole genome shotgun (WGS) entry which is preliminary data.</text>
</comment>
<name>A0ABX1R5A2_9ALTE</name>